<name>A0A2W7HUL6_9FLAO</name>
<accession>A0A2W7HUL6</accession>
<dbReference type="InterPro" id="IPR009056">
    <property type="entry name" value="Cyt_c-like_dom"/>
</dbReference>
<dbReference type="Pfam" id="PF00034">
    <property type="entry name" value="Cytochrom_C"/>
    <property type="match status" value="1"/>
</dbReference>
<dbReference type="InterPro" id="IPR036909">
    <property type="entry name" value="Cyt_c-like_dom_sf"/>
</dbReference>
<keyword evidence="3 4" id="KW-0408">Iron</keyword>
<evidence type="ECO:0000256" key="4">
    <source>
        <dbReference type="PROSITE-ProRule" id="PRU00433"/>
    </source>
</evidence>
<evidence type="ECO:0000259" key="5">
    <source>
        <dbReference type="PROSITE" id="PS51007"/>
    </source>
</evidence>
<dbReference type="PANTHER" id="PTHR35008:SF8">
    <property type="entry name" value="ALCOHOL DEHYDROGENASE CYTOCHROME C SUBUNIT"/>
    <property type="match status" value="1"/>
</dbReference>
<dbReference type="SUPFAM" id="SSF46626">
    <property type="entry name" value="Cytochrome c"/>
    <property type="match status" value="1"/>
</dbReference>
<keyword evidence="1 4" id="KW-0349">Heme</keyword>
<keyword evidence="7" id="KW-1185">Reference proteome</keyword>
<evidence type="ECO:0000256" key="3">
    <source>
        <dbReference type="ARBA" id="ARBA00023004"/>
    </source>
</evidence>
<evidence type="ECO:0000313" key="6">
    <source>
        <dbReference type="EMBL" id="PZW37897.1"/>
    </source>
</evidence>
<dbReference type="RefSeq" id="WP_111541953.1">
    <property type="nucleotide sequence ID" value="NZ_QKYV01000009.1"/>
</dbReference>
<reference evidence="6 7" key="1">
    <citation type="submission" date="2018-06" db="EMBL/GenBank/DDBJ databases">
        <title>Genomic Encyclopedia of Archaeal and Bacterial Type Strains, Phase II (KMG-II): from individual species to whole genera.</title>
        <authorList>
            <person name="Goeker M."/>
        </authorList>
    </citation>
    <scope>NUCLEOTIDE SEQUENCE [LARGE SCALE GENOMIC DNA]</scope>
    <source>
        <strain evidence="6 7">DSM 15361</strain>
    </source>
</reference>
<evidence type="ECO:0000256" key="1">
    <source>
        <dbReference type="ARBA" id="ARBA00022617"/>
    </source>
</evidence>
<sequence length="146" mass="16687">MIKYCCIILFGILLLSCKENTEKKEETYVVSSDTKIKKTAQHQKGKEIYNQFCAQCHLPTGKGIPKIYPPLRGSNWLTEKRKESIHAVKYGLSGEITVNGKTYENIMTPLGLSDEEVVEVMNYVMNAWENKQEQKVTLEEVKAVKK</sequence>
<dbReference type="GO" id="GO:0009055">
    <property type="term" value="F:electron transfer activity"/>
    <property type="evidence" value="ECO:0007669"/>
    <property type="project" value="InterPro"/>
</dbReference>
<organism evidence="6 7">
    <name type="scientific">Mesonia algae</name>
    <dbReference type="NCBI Taxonomy" id="213248"/>
    <lineage>
        <taxon>Bacteria</taxon>
        <taxon>Pseudomonadati</taxon>
        <taxon>Bacteroidota</taxon>
        <taxon>Flavobacteriia</taxon>
        <taxon>Flavobacteriales</taxon>
        <taxon>Flavobacteriaceae</taxon>
        <taxon>Mesonia</taxon>
    </lineage>
</organism>
<gene>
    <name evidence="6" type="ORF">LX95_02689</name>
</gene>
<protein>
    <submittedName>
        <fullName evidence="6">Cytochrome c</fullName>
    </submittedName>
</protein>
<dbReference type="GO" id="GO:0046872">
    <property type="term" value="F:metal ion binding"/>
    <property type="evidence" value="ECO:0007669"/>
    <property type="project" value="UniProtKB-KW"/>
</dbReference>
<keyword evidence="2 4" id="KW-0479">Metal-binding</keyword>
<dbReference type="EMBL" id="QKYV01000009">
    <property type="protein sequence ID" value="PZW37897.1"/>
    <property type="molecule type" value="Genomic_DNA"/>
</dbReference>
<dbReference type="Gene3D" id="1.10.760.10">
    <property type="entry name" value="Cytochrome c-like domain"/>
    <property type="match status" value="1"/>
</dbReference>
<dbReference type="GO" id="GO:0020037">
    <property type="term" value="F:heme binding"/>
    <property type="evidence" value="ECO:0007669"/>
    <property type="project" value="InterPro"/>
</dbReference>
<dbReference type="AlphaFoldDB" id="A0A2W7HUL6"/>
<dbReference type="InterPro" id="IPR051459">
    <property type="entry name" value="Cytochrome_c-type_DH"/>
</dbReference>
<evidence type="ECO:0000313" key="7">
    <source>
        <dbReference type="Proteomes" id="UP000249542"/>
    </source>
</evidence>
<dbReference type="Proteomes" id="UP000249542">
    <property type="component" value="Unassembled WGS sequence"/>
</dbReference>
<dbReference type="PROSITE" id="PS51007">
    <property type="entry name" value="CYTC"/>
    <property type="match status" value="1"/>
</dbReference>
<comment type="caution">
    <text evidence="6">The sequence shown here is derived from an EMBL/GenBank/DDBJ whole genome shotgun (WGS) entry which is preliminary data.</text>
</comment>
<dbReference type="PANTHER" id="PTHR35008">
    <property type="entry name" value="BLL4482 PROTEIN-RELATED"/>
    <property type="match status" value="1"/>
</dbReference>
<evidence type="ECO:0000256" key="2">
    <source>
        <dbReference type="ARBA" id="ARBA00022723"/>
    </source>
</evidence>
<proteinExistence type="predicted"/>
<feature type="domain" description="Cytochrome c" evidence="5">
    <location>
        <begin position="40"/>
        <end position="128"/>
    </location>
</feature>
<dbReference type="PROSITE" id="PS51257">
    <property type="entry name" value="PROKAR_LIPOPROTEIN"/>
    <property type="match status" value="1"/>
</dbReference>